<gene>
    <name evidence="2" type="ORF">C7460_12167</name>
</gene>
<evidence type="ECO:0000313" key="2">
    <source>
        <dbReference type="EMBL" id="RED94380.1"/>
    </source>
</evidence>
<dbReference type="OrthoDB" id="980685at2"/>
<keyword evidence="1" id="KW-0732">Signal</keyword>
<keyword evidence="3" id="KW-1185">Reference proteome</keyword>
<organism evidence="2 3">
    <name type="scientific">Marinoscillum furvescens DSM 4134</name>
    <dbReference type="NCBI Taxonomy" id="1122208"/>
    <lineage>
        <taxon>Bacteria</taxon>
        <taxon>Pseudomonadati</taxon>
        <taxon>Bacteroidota</taxon>
        <taxon>Cytophagia</taxon>
        <taxon>Cytophagales</taxon>
        <taxon>Reichenbachiellaceae</taxon>
        <taxon>Marinoscillum</taxon>
    </lineage>
</organism>
<dbReference type="Proteomes" id="UP000256779">
    <property type="component" value="Unassembled WGS sequence"/>
</dbReference>
<comment type="caution">
    <text evidence="2">The sequence shown here is derived from an EMBL/GenBank/DDBJ whole genome shotgun (WGS) entry which is preliminary data.</text>
</comment>
<name>A0A3D9KZB8_MARFU</name>
<feature type="chain" id="PRO_5017622158" description="Lipocalin-like protein" evidence="1">
    <location>
        <begin position="22"/>
        <end position="221"/>
    </location>
</feature>
<reference evidence="2 3" key="1">
    <citation type="submission" date="2018-07" db="EMBL/GenBank/DDBJ databases">
        <title>Genomic Encyclopedia of Type Strains, Phase IV (KMG-IV): sequencing the most valuable type-strain genomes for metagenomic binning, comparative biology and taxonomic classification.</title>
        <authorList>
            <person name="Goeker M."/>
        </authorList>
    </citation>
    <scope>NUCLEOTIDE SEQUENCE [LARGE SCALE GENOMIC DNA]</scope>
    <source>
        <strain evidence="2 3">DSM 4134</strain>
    </source>
</reference>
<feature type="signal peptide" evidence="1">
    <location>
        <begin position="1"/>
        <end position="21"/>
    </location>
</feature>
<dbReference type="AlphaFoldDB" id="A0A3D9KZB8"/>
<protein>
    <recommendedName>
        <fullName evidence="4">Lipocalin-like protein</fullName>
    </recommendedName>
</protein>
<accession>A0A3D9KZB8</accession>
<evidence type="ECO:0008006" key="4">
    <source>
        <dbReference type="Google" id="ProtNLM"/>
    </source>
</evidence>
<evidence type="ECO:0000313" key="3">
    <source>
        <dbReference type="Proteomes" id="UP000256779"/>
    </source>
</evidence>
<evidence type="ECO:0000256" key="1">
    <source>
        <dbReference type="SAM" id="SignalP"/>
    </source>
</evidence>
<dbReference type="RefSeq" id="WP_115869614.1">
    <property type="nucleotide sequence ID" value="NZ_QREG01000021.1"/>
</dbReference>
<sequence length="221" mass="25935">MTLKYRLIFPVLILMLCQACQDLTPAQISGLWRLDALNIDGFEKPVDQLYMQLQPNGSFAVTRPAGDLVGTYELHNGEIHFNSPHTPWWNDAWSLQLIQRQLRLRGKKAPYFTTFLTFTPVEKIPDFDEFEEELVGNWVLYRIRKKGKKTFPAQTYMSFTPVSYLLSVDGKTQERGGLKVDPRHRKLIFENQETAWKAWFYGRELRLSNAELELEYSLRRQ</sequence>
<dbReference type="EMBL" id="QREG01000021">
    <property type="protein sequence ID" value="RED94380.1"/>
    <property type="molecule type" value="Genomic_DNA"/>
</dbReference>
<proteinExistence type="predicted"/>